<gene>
    <name evidence="1" type="ORF">CPELLU_LOCUS308</name>
</gene>
<reference evidence="1" key="1">
    <citation type="submission" date="2021-06" db="EMBL/GenBank/DDBJ databases">
        <authorList>
            <person name="Kallberg Y."/>
            <person name="Tangrot J."/>
            <person name="Rosling A."/>
        </authorList>
    </citation>
    <scope>NUCLEOTIDE SEQUENCE</scope>
    <source>
        <strain evidence="1">FL966</strain>
    </source>
</reference>
<dbReference type="OrthoDB" id="3231004at2759"/>
<accession>A0A9N8YT74</accession>
<comment type="caution">
    <text evidence="1">The sequence shown here is derived from an EMBL/GenBank/DDBJ whole genome shotgun (WGS) entry which is preliminary data.</text>
</comment>
<dbReference type="EMBL" id="CAJVQA010000074">
    <property type="protein sequence ID" value="CAG8454305.1"/>
    <property type="molecule type" value="Genomic_DNA"/>
</dbReference>
<evidence type="ECO:0000313" key="1">
    <source>
        <dbReference type="EMBL" id="CAG8454305.1"/>
    </source>
</evidence>
<organism evidence="1 2">
    <name type="scientific">Cetraspora pellucida</name>
    <dbReference type="NCBI Taxonomy" id="1433469"/>
    <lineage>
        <taxon>Eukaryota</taxon>
        <taxon>Fungi</taxon>
        <taxon>Fungi incertae sedis</taxon>
        <taxon>Mucoromycota</taxon>
        <taxon>Glomeromycotina</taxon>
        <taxon>Glomeromycetes</taxon>
        <taxon>Diversisporales</taxon>
        <taxon>Gigasporaceae</taxon>
        <taxon>Cetraspora</taxon>
    </lineage>
</organism>
<dbReference type="AlphaFoldDB" id="A0A9N8YT74"/>
<protein>
    <submittedName>
        <fullName evidence="1">13437_t:CDS:1</fullName>
    </submittedName>
</protein>
<keyword evidence="2" id="KW-1185">Reference proteome</keyword>
<dbReference type="Proteomes" id="UP000789759">
    <property type="component" value="Unassembled WGS sequence"/>
</dbReference>
<evidence type="ECO:0000313" key="2">
    <source>
        <dbReference type="Proteomes" id="UP000789759"/>
    </source>
</evidence>
<sequence>MDKILRFNSQRRIDYYGLAGDIDFSKIKGDTKLTSLSTTAKYIKNVNEFCEVFGIKFKCGFNLDSLDLSGLNFNLSGSSITSASIMIAICAEVEVEDNETACRNNLNLTSDLLNFAKQCKNPIDFTKMYGNGFISRVYKGGIFRGLVVFRNTSINQTSDIKSKIGLMNQFLSGMSEAELESSIKDLFSTTEWDVHLSVIGGDLEFDLNRLDLITLLKKAMEFKREVLKNPVKTYVDVIPYEEMPEFMGLDNKVLKYDIDLITNAMKAINLICEYSQLSNDIEEANYYIESRVYPQFKEFEKNVENEKKELIKFIQGAKFDPNIKFPDHDVRMMRSRLKELIEQINLSIHQLNYFTTKYLLIRVMTAGIGMSKEYVGADKMPGVSILLDIMVVEVYITEDGKLDLWSDSKLGILLDSDIILAVANISLQEM</sequence>
<proteinExistence type="predicted"/>
<name>A0A9N8YT74_9GLOM</name>